<protein>
    <submittedName>
        <fullName evidence="1">Uncharacterized protein</fullName>
    </submittedName>
</protein>
<accession>A0ABR0FIF6</accession>
<keyword evidence="2" id="KW-1185">Reference proteome</keyword>
<comment type="caution">
    <text evidence="1">The sequence shown here is derived from an EMBL/GenBank/DDBJ whole genome shotgun (WGS) entry which is preliminary data.</text>
</comment>
<dbReference type="EMBL" id="JAFFGZ010000006">
    <property type="protein sequence ID" value="KAK4643097.1"/>
    <property type="molecule type" value="Genomic_DNA"/>
</dbReference>
<dbReference type="RefSeq" id="XP_062732073.1">
    <property type="nucleotide sequence ID" value="XM_062878580.1"/>
</dbReference>
<gene>
    <name evidence="1" type="ORF">QC761_403025</name>
</gene>
<name>A0ABR0FIF6_9PEZI</name>
<dbReference type="Proteomes" id="UP001322138">
    <property type="component" value="Unassembled WGS sequence"/>
</dbReference>
<organism evidence="1 2">
    <name type="scientific">Podospora bellae-mahoneyi</name>
    <dbReference type="NCBI Taxonomy" id="2093777"/>
    <lineage>
        <taxon>Eukaryota</taxon>
        <taxon>Fungi</taxon>
        <taxon>Dikarya</taxon>
        <taxon>Ascomycota</taxon>
        <taxon>Pezizomycotina</taxon>
        <taxon>Sordariomycetes</taxon>
        <taxon>Sordariomycetidae</taxon>
        <taxon>Sordariales</taxon>
        <taxon>Podosporaceae</taxon>
        <taxon>Podospora</taxon>
    </lineage>
</organism>
<dbReference type="GeneID" id="87898062"/>
<evidence type="ECO:0000313" key="2">
    <source>
        <dbReference type="Proteomes" id="UP001322138"/>
    </source>
</evidence>
<proteinExistence type="predicted"/>
<evidence type="ECO:0000313" key="1">
    <source>
        <dbReference type="EMBL" id="KAK4643097.1"/>
    </source>
</evidence>
<sequence>MTESRIRSHAANTNGANKCNILSPNSLRTLPSHHSLSSGFPVHRDCRSNSPQLCGLLSRTRISRFNELLAHHQLYMTLHIYPARLLACITALHRRAKGTTADVSWLISILMLHSLRGDSR</sequence>
<reference evidence="1 2" key="1">
    <citation type="journal article" date="2023" name="bioRxiv">
        <title>High-quality genome assemblies of four members of thePodospora anserinaspecies complex.</title>
        <authorList>
            <person name="Ament-Velasquez S.L."/>
            <person name="Vogan A.A."/>
            <person name="Wallerman O."/>
            <person name="Hartmann F."/>
            <person name="Gautier V."/>
            <person name="Silar P."/>
            <person name="Giraud T."/>
            <person name="Johannesson H."/>
        </authorList>
    </citation>
    <scope>NUCLEOTIDE SEQUENCE [LARGE SCALE GENOMIC DNA]</scope>
    <source>
        <strain evidence="1 2">CBS 112042</strain>
    </source>
</reference>